<dbReference type="Proteomes" id="UP001289615">
    <property type="component" value="Unassembled WGS sequence"/>
</dbReference>
<evidence type="ECO:0008006" key="3">
    <source>
        <dbReference type="Google" id="ProtNLM"/>
    </source>
</evidence>
<evidence type="ECO:0000313" key="2">
    <source>
        <dbReference type="Proteomes" id="UP001289615"/>
    </source>
</evidence>
<evidence type="ECO:0000313" key="1">
    <source>
        <dbReference type="EMBL" id="MEA0976801.1"/>
    </source>
</evidence>
<dbReference type="EMBL" id="JAXUIA010000006">
    <property type="protein sequence ID" value="MEA0976801.1"/>
    <property type="molecule type" value="Genomic_DNA"/>
</dbReference>
<keyword evidence="2" id="KW-1185">Reference proteome</keyword>
<dbReference type="RefSeq" id="WP_322611636.1">
    <property type="nucleotide sequence ID" value="NZ_JAXLNX010000011.1"/>
</dbReference>
<name>A0ABU5NL98_9BACI</name>
<protein>
    <recommendedName>
        <fullName evidence="3">Redoxin domain-containing protein</fullName>
    </recommendedName>
</protein>
<comment type="caution">
    <text evidence="1">The sequence shown here is derived from an EMBL/GenBank/DDBJ whole genome shotgun (WGS) entry which is preliminary data.</text>
</comment>
<proteinExistence type="predicted"/>
<organism evidence="1 2">
    <name type="scientific">Lysinibacillus irui</name>
    <dbReference type="NCBI Taxonomy" id="2998077"/>
    <lineage>
        <taxon>Bacteria</taxon>
        <taxon>Bacillati</taxon>
        <taxon>Bacillota</taxon>
        <taxon>Bacilli</taxon>
        <taxon>Bacillales</taxon>
        <taxon>Bacillaceae</taxon>
        <taxon>Lysinibacillus</taxon>
    </lineage>
</organism>
<accession>A0ABU5NL98</accession>
<gene>
    <name evidence="1" type="ORF">U6C28_10890</name>
</gene>
<sequence length="155" mass="17386">MNDHRKFLKTFSTNNIGNFFPNELILDIEGNTIDTSEISYSPCGHFVFLAGTNCDACNFSVIEEFINKYKKFNYLMLLQGSIESILEQGVKINIDIYSCSMKLISNQLNSNGLIPSVLVINPKGQIIASGIFNSLDILEAIAWPLLYVHNAEKKD</sequence>
<reference evidence="1 2" key="1">
    <citation type="submission" date="2023-12" db="EMBL/GenBank/DDBJ databases">
        <title>Genome comparison identifies genes involved in endophytic behavior of Lysinibacillus irui and provides insights into its role as a plant-growth promoting bacterium.</title>
        <authorList>
            <person name="Hilario S."/>
            <person name="Matos I."/>
            <person name="Goncalves M.F.M."/>
            <person name="Pardo C.A."/>
            <person name="Santos M.J."/>
        </authorList>
    </citation>
    <scope>NUCLEOTIDE SEQUENCE [LARGE SCALE GENOMIC DNA]</scope>
    <source>
        <strain evidence="1 2">B3</strain>
    </source>
</reference>